<dbReference type="PROSITE" id="PS51257">
    <property type="entry name" value="PROKAR_LIPOPROTEIN"/>
    <property type="match status" value="1"/>
</dbReference>
<evidence type="ECO:0000313" key="3">
    <source>
        <dbReference type="Proteomes" id="UP000198972"/>
    </source>
</evidence>
<evidence type="ECO:0000256" key="1">
    <source>
        <dbReference type="SAM" id="Coils"/>
    </source>
</evidence>
<gene>
    <name evidence="2" type="ORF">SAMN04488542_101125</name>
</gene>
<dbReference type="PANTHER" id="PTHR43649:SF12">
    <property type="entry name" value="DIACETYLCHITOBIOSE BINDING PROTEIN DASA"/>
    <property type="match status" value="1"/>
</dbReference>
<dbReference type="RefSeq" id="WP_091225850.1">
    <property type="nucleotide sequence ID" value="NZ_FNBG01000001.1"/>
</dbReference>
<dbReference type="Pfam" id="PF01547">
    <property type="entry name" value="SBP_bac_1"/>
    <property type="match status" value="1"/>
</dbReference>
<dbReference type="Gene3D" id="3.40.190.10">
    <property type="entry name" value="Periplasmic binding protein-like II"/>
    <property type="match status" value="1"/>
</dbReference>
<name>A0A1G7EBA1_9BACL</name>
<organism evidence="2 3">
    <name type="scientific">Fontibacillus panacisegetis</name>
    <dbReference type="NCBI Taxonomy" id="670482"/>
    <lineage>
        <taxon>Bacteria</taxon>
        <taxon>Bacillati</taxon>
        <taxon>Bacillota</taxon>
        <taxon>Bacilli</taxon>
        <taxon>Bacillales</taxon>
        <taxon>Paenibacillaceae</taxon>
        <taxon>Fontibacillus</taxon>
    </lineage>
</organism>
<reference evidence="2 3" key="1">
    <citation type="submission" date="2016-10" db="EMBL/GenBank/DDBJ databases">
        <authorList>
            <person name="de Groot N.N."/>
        </authorList>
    </citation>
    <scope>NUCLEOTIDE SEQUENCE [LARGE SCALE GENOMIC DNA]</scope>
    <source>
        <strain evidence="2 3">DSM 28129</strain>
    </source>
</reference>
<dbReference type="OrthoDB" id="2569018at2"/>
<sequence>MKNSIIILILFLFILLVGCSKDAIEKFPKDSNVTINIGYINEEQFKQRYKELLESEYPNVRFNVVSTKVLNDPEMMPLQYLQENDVDVLFIPAHRIQEFIDEGLLTDMGPLIERDQINLKNYVSSVIELIRQYGQGKLYGMPTTFYGQAIAFNSDIFDEYKIEYPRDQMSWLEILQLANKFSVAESNHKELKGITLRYSNLVNLILHIGNTEGLQVYNAKRQQVMINGSAWSSIWMNTIEIDKLGSLDFNVDLNTYIDPFLSGDRAMAIISYDDFKRLEQHSPSFKWSTVTMPVSPSEPSYTHYLNVPGIYAIPNSTDNKEAAWDIIKFLNSDQAARWEYRTDYGFSTLSNHLVTNEKYEELVMPFYQLSPVTDSFDELPFEILELLNPYAEDIINERISLQEGLDRMQEEAENTLKDVHP</sequence>
<dbReference type="InterPro" id="IPR050490">
    <property type="entry name" value="Bact_solute-bd_prot1"/>
</dbReference>
<dbReference type="SUPFAM" id="SSF53850">
    <property type="entry name" value="Periplasmic binding protein-like II"/>
    <property type="match status" value="1"/>
</dbReference>
<evidence type="ECO:0000313" key="2">
    <source>
        <dbReference type="EMBL" id="SDE60645.1"/>
    </source>
</evidence>
<dbReference type="Proteomes" id="UP000198972">
    <property type="component" value="Unassembled WGS sequence"/>
</dbReference>
<dbReference type="AlphaFoldDB" id="A0A1G7EBA1"/>
<protein>
    <submittedName>
        <fullName evidence="2">ABC-type glycerol-3-phosphate transport system, substrate-binding protein</fullName>
    </submittedName>
</protein>
<proteinExistence type="predicted"/>
<feature type="coiled-coil region" evidence="1">
    <location>
        <begin position="391"/>
        <end position="418"/>
    </location>
</feature>
<keyword evidence="1" id="KW-0175">Coiled coil</keyword>
<accession>A0A1G7EBA1</accession>
<keyword evidence="3" id="KW-1185">Reference proteome</keyword>
<dbReference type="PANTHER" id="PTHR43649">
    <property type="entry name" value="ARABINOSE-BINDING PROTEIN-RELATED"/>
    <property type="match status" value="1"/>
</dbReference>
<dbReference type="STRING" id="670482.SAMN04488542_101125"/>
<dbReference type="EMBL" id="FNBG01000001">
    <property type="protein sequence ID" value="SDE60645.1"/>
    <property type="molecule type" value="Genomic_DNA"/>
</dbReference>
<dbReference type="InterPro" id="IPR006059">
    <property type="entry name" value="SBP"/>
</dbReference>